<gene>
    <name evidence="2" type="ORF">NDU88_005582</name>
</gene>
<evidence type="ECO:0000313" key="2">
    <source>
        <dbReference type="EMBL" id="KAJ1108200.1"/>
    </source>
</evidence>
<protein>
    <submittedName>
        <fullName evidence="2">Uncharacterized protein</fullName>
    </submittedName>
</protein>
<dbReference type="AlphaFoldDB" id="A0AAV7N6A7"/>
<feature type="compositionally biased region" description="Basic and acidic residues" evidence="1">
    <location>
        <begin position="27"/>
        <end position="37"/>
    </location>
</feature>
<name>A0AAV7N6A7_PLEWA</name>
<keyword evidence="3" id="KW-1185">Reference proteome</keyword>
<accession>A0AAV7N6A7</accession>
<feature type="region of interest" description="Disordered" evidence="1">
    <location>
        <begin position="1"/>
        <end position="38"/>
    </location>
</feature>
<evidence type="ECO:0000256" key="1">
    <source>
        <dbReference type="SAM" id="MobiDB-lite"/>
    </source>
</evidence>
<sequence length="69" mass="7653">MVKSSKKREAAVEDQMMGSQSSDIETQDDHTDIEKTHPTPTLQDVLQAIAAFRQALELKIDARSKDPGL</sequence>
<organism evidence="2 3">
    <name type="scientific">Pleurodeles waltl</name>
    <name type="common">Iberian ribbed newt</name>
    <dbReference type="NCBI Taxonomy" id="8319"/>
    <lineage>
        <taxon>Eukaryota</taxon>
        <taxon>Metazoa</taxon>
        <taxon>Chordata</taxon>
        <taxon>Craniata</taxon>
        <taxon>Vertebrata</taxon>
        <taxon>Euteleostomi</taxon>
        <taxon>Amphibia</taxon>
        <taxon>Batrachia</taxon>
        <taxon>Caudata</taxon>
        <taxon>Salamandroidea</taxon>
        <taxon>Salamandridae</taxon>
        <taxon>Pleurodelinae</taxon>
        <taxon>Pleurodeles</taxon>
    </lineage>
</organism>
<proteinExistence type="predicted"/>
<dbReference type="Proteomes" id="UP001066276">
    <property type="component" value="Chromosome 9"/>
</dbReference>
<reference evidence="2" key="1">
    <citation type="journal article" date="2022" name="bioRxiv">
        <title>Sequencing and chromosome-scale assembly of the giantPleurodeles waltlgenome.</title>
        <authorList>
            <person name="Brown T."/>
            <person name="Elewa A."/>
            <person name="Iarovenko S."/>
            <person name="Subramanian E."/>
            <person name="Araus A.J."/>
            <person name="Petzold A."/>
            <person name="Susuki M."/>
            <person name="Suzuki K.-i.T."/>
            <person name="Hayashi T."/>
            <person name="Toyoda A."/>
            <person name="Oliveira C."/>
            <person name="Osipova E."/>
            <person name="Leigh N.D."/>
            <person name="Simon A."/>
            <person name="Yun M.H."/>
        </authorList>
    </citation>
    <scope>NUCLEOTIDE SEQUENCE</scope>
    <source>
        <strain evidence="2">20211129_DDA</strain>
        <tissue evidence="2">Liver</tissue>
    </source>
</reference>
<dbReference type="EMBL" id="JANPWB010000013">
    <property type="protein sequence ID" value="KAJ1108200.1"/>
    <property type="molecule type" value="Genomic_DNA"/>
</dbReference>
<evidence type="ECO:0000313" key="3">
    <source>
        <dbReference type="Proteomes" id="UP001066276"/>
    </source>
</evidence>
<comment type="caution">
    <text evidence="2">The sequence shown here is derived from an EMBL/GenBank/DDBJ whole genome shotgun (WGS) entry which is preliminary data.</text>
</comment>